<dbReference type="Gene3D" id="3.40.50.1820">
    <property type="entry name" value="alpha/beta hydrolase"/>
    <property type="match status" value="1"/>
</dbReference>
<dbReference type="Pfam" id="PF06441">
    <property type="entry name" value="EHN"/>
    <property type="match status" value="1"/>
</dbReference>
<dbReference type="InterPro" id="IPR029058">
    <property type="entry name" value="AB_hydrolase_fold"/>
</dbReference>
<feature type="chain" id="PRO_5016134193" evidence="5">
    <location>
        <begin position="23"/>
        <end position="423"/>
    </location>
</feature>
<evidence type="ECO:0000256" key="4">
    <source>
        <dbReference type="PIRSR" id="PIRSR001112-1"/>
    </source>
</evidence>
<dbReference type="AlphaFoldDB" id="A0A2V1DS68"/>
<feature type="signal peptide" evidence="5">
    <location>
        <begin position="1"/>
        <end position="22"/>
    </location>
</feature>
<dbReference type="InterPro" id="IPR016292">
    <property type="entry name" value="Epoxide_hydrolase"/>
</dbReference>
<keyword evidence="3 7" id="KW-0378">Hydrolase</keyword>
<dbReference type="PANTHER" id="PTHR21661">
    <property type="entry name" value="EPOXIDE HYDROLASE 1-RELATED"/>
    <property type="match status" value="1"/>
</dbReference>
<dbReference type="PANTHER" id="PTHR21661:SF35">
    <property type="entry name" value="EPOXIDE HYDROLASE"/>
    <property type="match status" value="1"/>
</dbReference>
<dbReference type="PRINTS" id="PR00412">
    <property type="entry name" value="EPOXHYDRLASE"/>
</dbReference>
<dbReference type="STRING" id="97972.A0A2V1DS68"/>
<dbReference type="Proteomes" id="UP000244855">
    <property type="component" value="Unassembled WGS sequence"/>
</dbReference>
<accession>A0A2V1DS68</accession>
<keyword evidence="5" id="KW-0732">Signal</keyword>
<keyword evidence="8" id="KW-1185">Reference proteome</keyword>
<name>A0A2V1DS68_9PLEO</name>
<dbReference type="InterPro" id="IPR010497">
    <property type="entry name" value="Epoxide_hydro_N"/>
</dbReference>
<dbReference type="SUPFAM" id="SSF53474">
    <property type="entry name" value="alpha/beta-Hydrolases"/>
    <property type="match status" value="1"/>
</dbReference>
<comment type="similarity">
    <text evidence="1">Belongs to the peptidase S33 family.</text>
</comment>
<organism evidence="7 8">
    <name type="scientific">Periconia macrospinosa</name>
    <dbReference type="NCBI Taxonomy" id="97972"/>
    <lineage>
        <taxon>Eukaryota</taxon>
        <taxon>Fungi</taxon>
        <taxon>Dikarya</taxon>
        <taxon>Ascomycota</taxon>
        <taxon>Pezizomycotina</taxon>
        <taxon>Dothideomycetes</taxon>
        <taxon>Pleosporomycetidae</taxon>
        <taxon>Pleosporales</taxon>
        <taxon>Massarineae</taxon>
        <taxon>Periconiaceae</taxon>
        <taxon>Periconia</taxon>
    </lineage>
</organism>
<evidence type="ECO:0000256" key="2">
    <source>
        <dbReference type="ARBA" id="ARBA00022797"/>
    </source>
</evidence>
<evidence type="ECO:0000313" key="7">
    <source>
        <dbReference type="EMBL" id="PVI00160.1"/>
    </source>
</evidence>
<dbReference type="GO" id="GO:0097176">
    <property type="term" value="P:epoxide metabolic process"/>
    <property type="evidence" value="ECO:0007669"/>
    <property type="project" value="TreeGrafter"/>
</dbReference>
<dbReference type="EMBL" id="KZ805378">
    <property type="protein sequence ID" value="PVI00160.1"/>
    <property type="molecule type" value="Genomic_DNA"/>
</dbReference>
<dbReference type="PIRSF" id="PIRSF001112">
    <property type="entry name" value="Epoxide_hydrolase"/>
    <property type="match status" value="1"/>
</dbReference>
<feature type="domain" description="Epoxide hydrolase N-terminal" evidence="6">
    <location>
        <begin position="34"/>
        <end position="147"/>
    </location>
</feature>
<evidence type="ECO:0000313" key="8">
    <source>
        <dbReference type="Proteomes" id="UP000244855"/>
    </source>
</evidence>
<protein>
    <submittedName>
        <fullName evidence="7">Alpha/beta-hydrolase</fullName>
    </submittedName>
</protein>
<evidence type="ECO:0000256" key="3">
    <source>
        <dbReference type="ARBA" id="ARBA00022801"/>
    </source>
</evidence>
<evidence type="ECO:0000256" key="5">
    <source>
        <dbReference type="SAM" id="SignalP"/>
    </source>
</evidence>
<dbReference type="OrthoDB" id="6431331at2759"/>
<proteinExistence type="inferred from homology"/>
<feature type="active site" description="Proton acceptor" evidence="4">
    <location>
        <position position="400"/>
    </location>
</feature>
<dbReference type="InterPro" id="IPR000639">
    <property type="entry name" value="Epox_hydrolase-like"/>
</dbReference>
<evidence type="ECO:0000259" key="6">
    <source>
        <dbReference type="Pfam" id="PF06441"/>
    </source>
</evidence>
<reference evidence="7 8" key="1">
    <citation type="journal article" date="2018" name="Sci. Rep.">
        <title>Comparative genomics provides insights into the lifestyle and reveals functional heterogeneity of dark septate endophytic fungi.</title>
        <authorList>
            <person name="Knapp D.G."/>
            <person name="Nemeth J.B."/>
            <person name="Barry K."/>
            <person name="Hainaut M."/>
            <person name="Henrissat B."/>
            <person name="Johnson J."/>
            <person name="Kuo A."/>
            <person name="Lim J.H.P."/>
            <person name="Lipzen A."/>
            <person name="Nolan M."/>
            <person name="Ohm R.A."/>
            <person name="Tamas L."/>
            <person name="Grigoriev I.V."/>
            <person name="Spatafora J.W."/>
            <person name="Nagy L.G."/>
            <person name="Kovacs G.M."/>
        </authorList>
    </citation>
    <scope>NUCLEOTIDE SEQUENCE [LARGE SCALE GENOMIC DNA]</scope>
    <source>
        <strain evidence="7 8">DSE2036</strain>
    </source>
</reference>
<sequence length="423" mass="47505">MLSPSSSILLPLLSVTVAIVRSAPTNNYINGQARPYQINVDPKFIEQTRQKVSDFRTSIELEGPAWADGPPLADITEFGTYWTETYNWTAVQDKMNSEFSQFITTLPSPGEKYNLPVDMYFRHERSSKADAIPLLMLHGWPSTSLEFEKVIPELVNPTDDSPAFHVVAPDYPGFGFSPAAKTAGLGAEEHSVLFATLMEQLGYDKYAVYSTDAGFFIAQDMVVRYEKKIINHISDFYIVMPNNTDTARYSSNQTTQEETAYLNSLNAFLTDHTGYSAIHSTFPLSIAYALNDSPLGFLAWMYQGYFTVNDNAYKHTSEEIITQALLLYIPGVYGNIRAYKEMYGLELFAAKKKSSVPTSALQYGGTDGYPALANWNYVPRDWVERNANVTYFARHERGGHFPAVTQPELVIQDIKASFKQLGY</sequence>
<feature type="active site" description="Proton donor" evidence="4">
    <location>
        <position position="339"/>
    </location>
</feature>
<gene>
    <name evidence="7" type="ORF">DM02DRAFT_709178</name>
</gene>
<keyword evidence="2" id="KW-0058">Aromatic hydrocarbons catabolism</keyword>
<feature type="active site" description="Nucleophile" evidence="4">
    <location>
        <position position="212"/>
    </location>
</feature>
<evidence type="ECO:0000256" key="1">
    <source>
        <dbReference type="ARBA" id="ARBA00010088"/>
    </source>
</evidence>
<dbReference type="GO" id="GO:0004301">
    <property type="term" value="F:epoxide hydrolase activity"/>
    <property type="evidence" value="ECO:0007669"/>
    <property type="project" value="TreeGrafter"/>
</dbReference>